<accession>A0A0P1J6J0</accession>
<feature type="domain" description="ABC transporter" evidence="5">
    <location>
        <begin position="49"/>
        <end position="299"/>
    </location>
</feature>
<keyword evidence="4 6" id="KW-0067">ATP-binding</keyword>
<evidence type="ECO:0000313" key="6">
    <source>
        <dbReference type="EMBL" id="CUK25783.1"/>
    </source>
</evidence>
<protein>
    <submittedName>
        <fullName evidence="6">Glutathione import ATP-binding protein GsiA</fullName>
        <ecNumber evidence="6">3.6.3.-</ecNumber>
    </submittedName>
</protein>
<gene>
    <name evidence="6" type="primary">gsiA_1</name>
    <name evidence="6" type="ORF">TA5114_01587</name>
</gene>
<dbReference type="Pfam" id="PF08352">
    <property type="entry name" value="oligo_HPY"/>
    <property type="match status" value="2"/>
</dbReference>
<keyword evidence="3" id="KW-0547">Nucleotide-binding</keyword>
<dbReference type="EMBL" id="CYUE01000014">
    <property type="protein sequence ID" value="CUK25783.1"/>
    <property type="molecule type" value="Genomic_DNA"/>
</dbReference>
<dbReference type="GO" id="GO:0055085">
    <property type="term" value="P:transmembrane transport"/>
    <property type="evidence" value="ECO:0007669"/>
    <property type="project" value="UniProtKB-ARBA"/>
</dbReference>
<dbReference type="InterPro" id="IPR027417">
    <property type="entry name" value="P-loop_NTPase"/>
</dbReference>
<evidence type="ECO:0000259" key="5">
    <source>
        <dbReference type="PROSITE" id="PS50893"/>
    </source>
</evidence>
<dbReference type="STRING" id="1715691.TA5113_01806"/>
<reference evidence="7" key="1">
    <citation type="submission" date="2015-09" db="EMBL/GenBank/DDBJ databases">
        <authorList>
            <person name="Rodrigo-Torres Lidia"/>
            <person name="Arahal R.David."/>
        </authorList>
    </citation>
    <scope>NUCLEOTIDE SEQUENCE [LARGE SCALE GENOMIC DNA]</scope>
    <source>
        <strain evidence="7">CECT 5114</strain>
    </source>
</reference>
<comment type="subcellular location">
    <subcellularLocation>
        <location evidence="1">Cell inner membrane</location>
        <topology evidence="1">Peripheral membrane protein</topology>
    </subcellularLocation>
</comment>
<evidence type="ECO:0000256" key="2">
    <source>
        <dbReference type="ARBA" id="ARBA00022448"/>
    </source>
</evidence>
<dbReference type="OrthoDB" id="9802264at2"/>
<proteinExistence type="predicted"/>
<keyword evidence="7" id="KW-1185">Reference proteome</keyword>
<evidence type="ECO:0000313" key="7">
    <source>
        <dbReference type="Proteomes" id="UP000051184"/>
    </source>
</evidence>
<dbReference type="PANTHER" id="PTHR43776">
    <property type="entry name" value="TRANSPORT ATP-BINDING PROTEIN"/>
    <property type="match status" value="1"/>
</dbReference>
<evidence type="ECO:0000256" key="3">
    <source>
        <dbReference type="ARBA" id="ARBA00022741"/>
    </source>
</evidence>
<dbReference type="InterPro" id="IPR050319">
    <property type="entry name" value="ABC_transp_ATP-bind"/>
</dbReference>
<dbReference type="PROSITE" id="PS00211">
    <property type="entry name" value="ABC_TRANSPORTER_1"/>
    <property type="match status" value="1"/>
</dbReference>
<dbReference type="AlphaFoldDB" id="A0A0P1J6J0"/>
<keyword evidence="6" id="KW-0378">Hydrolase</keyword>
<dbReference type="SMART" id="SM00382">
    <property type="entry name" value="AAA"/>
    <property type="match status" value="1"/>
</dbReference>
<dbReference type="InterPro" id="IPR013563">
    <property type="entry name" value="Oligopep_ABC_C"/>
</dbReference>
<dbReference type="GO" id="GO:0016887">
    <property type="term" value="F:ATP hydrolysis activity"/>
    <property type="evidence" value="ECO:0007669"/>
    <property type="project" value="InterPro"/>
</dbReference>
<dbReference type="GO" id="GO:0015833">
    <property type="term" value="P:peptide transport"/>
    <property type="evidence" value="ECO:0007669"/>
    <property type="project" value="InterPro"/>
</dbReference>
<dbReference type="GO" id="GO:0005524">
    <property type="term" value="F:ATP binding"/>
    <property type="evidence" value="ECO:0007669"/>
    <property type="project" value="UniProtKB-KW"/>
</dbReference>
<dbReference type="EC" id="3.6.3.-" evidence="6"/>
<dbReference type="InterPro" id="IPR017871">
    <property type="entry name" value="ABC_transporter-like_CS"/>
</dbReference>
<dbReference type="Proteomes" id="UP000051184">
    <property type="component" value="Unassembled WGS sequence"/>
</dbReference>
<evidence type="ECO:0000256" key="4">
    <source>
        <dbReference type="ARBA" id="ARBA00022840"/>
    </source>
</evidence>
<dbReference type="CDD" id="cd03257">
    <property type="entry name" value="ABC_NikE_OppD_transporters"/>
    <property type="match status" value="1"/>
</dbReference>
<dbReference type="RefSeq" id="WP_058314761.1">
    <property type="nucleotide sequence ID" value="NZ_CYUE01000014.1"/>
</dbReference>
<dbReference type="InterPro" id="IPR003593">
    <property type="entry name" value="AAA+_ATPase"/>
</dbReference>
<name>A0A0P1J6J0_9RHOB</name>
<evidence type="ECO:0000256" key="1">
    <source>
        <dbReference type="ARBA" id="ARBA00004417"/>
    </source>
</evidence>
<sequence>MRYGEVVERGNTQDVFANPQHPYTRHLLESEPKGRPDELDPDAAPLMVAKDMRVAFRIAHGGLMSRKHVDLVAVNDISASIRRGETLGVVGESGSGKTTLGMAMIRLLEPNGGQITFDGERIDGLTRKQMRPFRTRIQVVFQDPFSSLNPRMIIRQILEEGLIVNGIGKNAAEREELIGQALDDVQMPRDAMQRFPHEFSGGQRQRLAIARAVVLQPEFILLDEPTSALDLSIQAQIIDLLRDLRAKHDLSYMFISHDLKVVKALCHNVMVMQHGDIIETGPTSQVLEAPKTEYTKRLVDAAFKVVA</sequence>
<dbReference type="PROSITE" id="PS50893">
    <property type="entry name" value="ABC_TRANSPORTER_2"/>
    <property type="match status" value="1"/>
</dbReference>
<dbReference type="Pfam" id="PF00005">
    <property type="entry name" value="ABC_tran"/>
    <property type="match status" value="1"/>
</dbReference>
<dbReference type="PANTHER" id="PTHR43776:SF8">
    <property type="entry name" value="ABC TRANSPORTER, ATP-BINDING PROTEIN"/>
    <property type="match status" value="1"/>
</dbReference>
<dbReference type="SUPFAM" id="SSF52540">
    <property type="entry name" value="P-loop containing nucleoside triphosphate hydrolases"/>
    <property type="match status" value="1"/>
</dbReference>
<dbReference type="InterPro" id="IPR003439">
    <property type="entry name" value="ABC_transporter-like_ATP-bd"/>
</dbReference>
<organism evidence="6 7">
    <name type="scientific">Cognatishimia activa</name>
    <dbReference type="NCBI Taxonomy" id="1715691"/>
    <lineage>
        <taxon>Bacteria</taxon>
        <taxon>Pseudomonadati</taxon>
        <taxon>Pseudomonadota</taxon>
        <taxon>Alphaproteobacteria</taxon>
        <taxon>Rhodobacterales</taxon>
        <taxon>Paracoccaceae</taxon>
        <taxon>Cognatishimia</taxon>
    </lineage>
</organism>
<dbReference type="GO" id="GO:0005886">
    <property type="term" value="C:plasma membrane"/>
    <property type="evidence" value="ECO:0007669"/>
    <property type="project" value="UniProtKB-SubCell"/>
</dbReference>
<keyword evidence="2" id="KW-0813">Transport</keyword>
<dbReference type="Gene3D" id="3.40.50.300">
    <property type="entry name" value="P-loop containing nucleotide triphosphate hydrolases"/>
    <property type="match status" value="1"/>
</dbReference>